<comment type="domain">
    <text evidence="8">Domain I is involved in oligomerization and binding regulators, domain II is flexibile and of varying length in different bacteria, domain III forms the AAA+ region, while domain IV binds dsDNA.</text>
</comment>
<evidence type="ECO:0000256" key="3">
    <source>
        <dbReference type="ARBA" id="ARBA00022705"/>
    </source>
</evidence>
<name>A0A6H1WTM1_9BACT</name>
<dbReference type="Pfam" id="PF11638">
    <property type="entry name" value="DnaA_N"/>
    <property type="match status" value="1"/>
</dbReference>
<dbReference type="InterPro" id="IPR024633">
    <property type="entry name" value="DnaA_N_dom"/>
</dbReference>
<evidence type="ECO:0000256" key="7">
    <source>
        <dbReference type="ARBA" id="ARBA00023125"/>
    </source>
</evidence>
<feature type="domain" description="Chromosomal replication initiator DnaA C-terminal" evidence="14">
    <location>
        <begin position="340"/>
        <end position="408"/>
    </location>
</feature>
<evidence type="ECO:0000259" key="14">
    <source>
        <dbReference type="SMART" id="SM00760"/>
    </source>
</evidence>
<dbReference type="InterPro" id="IPR020591">
    <property type="entry name" value="Chromosome_initiator_DnaA-like"/>
</dbReference>
<dbReference type="NCBIfam" id="TIGR00362">
    <property type="entry name" value="DnaA"/>
    <property type="match status" value="1"/>
</dbReference>
<evidence type="ECO:0000313" key="16">
    <source>
        <dbReference type="Proteomes" id="UP000501253"/>
    </source>
</evidence>
<dbReference type="PANTHER" id="PTHR30050:SF2">
    <property type="entry name" value="CHROMOSOMAL REPLICATION INITIATOR PROTEIN DNAA"/>
    <property type="match status" value="1"/>
</dbReference>
<dbReference type="Gene3D" id="1.10.1750.10">
    <property type="match status" value="1"/>
</dbReference>
<comment type="caution">
    <text evidence="8">Lacks conserved residue(s) required for the propagation of feature annotation.</text>
</comment>
<dbReference type="GO" id="GO:0005886">
    <property type="term" value="C:plasma membrane"/>
    <property type="evidence" value="ECO:0007669"/>
    <property type="project" value="TreeGrafter"/>
</dbReference>
<dbReference type="EMBL" id="CP042909">
    <property type="protein sequence ID" value="QJA06542.1"/>
    <property type="molecule type" value="Genomic_DNA"/>
</dbReference>
<feature type="region of interest" description="Disordered" evidence="12">
    <location>
        <begin position="435"/>
        <end position="457"/>
    </location>
</feature>
<dbReference type="Gene3D" id="3.40.50.300">
    <property type="entry name" value="P-loop containing nucleotide triphosphate hydrolases"/>
    <property type="match status" value="1"/>
</dbReference>
<dbReference type="InterPro" id="IPR038454">
    <property type="entry name" value="DnaA_N_sf"/>
</dbReference>
<dbReference type="InterPro" id="IPR018312">
    <property type="entry name" value="Chromosome_initiator_DnaA_CS"/>
</dbReference>
<evidence type="ECO:0000259" key="13">
    <source>
        <dbReference type="SMART" id="SM00382"/>
    </source>
</evidence>
<feature type="binding site" evidence="8">
    <location>
        <position position="140"/>
    </location>
    <ligand>
        <name>ATP</name>
        <dbReference type="ChEBI" id="CHEBI:30616"/>
    </ligand>
</feature>
<dbReference type="Pfam" id="PF00308">
    <property type="entry name" value="Bac_DnaA"/>
    <property type="match status" value="1"/>
</dbReference>
<evidence type="ECO:0000256" key="6">
    <source>
        <dbReference type="ARBA" id="ARBA00023121"/>
    </source>
</evidence>
<comment type="subunit">
    <text evidence="8">Oligomerizes as a right-handed, spiral filament on DNA at oriC.</text>
</comment>
<dbReference type="PROSITE" id="PS01008">
    <property type="entry name" value="DNAA"/>
    <property type="match status" value="1"/>
</dbReference>
<evidence type="ECO:0000256" key="4">
    <source>
        <dbReference type="ARBA" id="ARBA00022741"/>
    </source>
</evidence>
<evidence type="ECO:0000256" key="11">
    <source>
        <dbReference type="RuleBase" id="RU004227"/>
    </source>
</evidence>
<dbReference type="PRINTS" id="PR00051">
    <property type="entry name" value="DNAA"/>
</dbReference>
<dbReference type="InterPro" id="IPR001957">
    <property type="entry name" value="Chromosome_initiator_DnaA"/>
</dbReference>
<comment type="subcellular location">
    <subcellularLocation>
        <location evidence="8">Cytoplasm</location>
    </subcellularLocation>
</comment>
<dbReference type="KEGG" id="tmai:FVE67_06915"/>
<dbReference type="GO" id="GO:0006270">
    <property type="term" value="P:DNA replication initiation"/>
    <property type="evidence" value="ECO:0007669"/>
    <property type="project" value="UniProtKB-UniRule"/>
</dbReference>
<dbReference type="CDD" id="cd00009">
    <property type="entry name" value="AAA"/>
    <property type="match status" value="1"/>
</dbReference>
<dbReference type="InterPro" id="IPR013317">
    <property type="entry name" value="DnaA_dom"/>
</dbReference>
<keyword evidence="7 8" id="KW-0238">DNA-binding</keyword>
<dbReference type="InterPro" id="IPR027417">
    <property type="entry name" value="P-loop_NTPase"/>
</dbReference>
<feature type="domain" description="AAA+ ATPase" evidence="13">
    <location>
        <begin position="129"/>
        <end position="263"/>
    </location>
</feature>
<dbReference type="GO" id="GO:0006275">
    <property type="term" value="P:regulation of DNA replication"/>
    <property type="evidence" value="ECO:0007669"/>
    <property type="project" value="UniProtKB-UniRule"/>
</dbReference>
<proteinExistence type="inferred from homology"/>
<gene>
    <name evidence="8 15" type="primary">dnaA</name>
    <name evidence="15" type="ORF">FVE67_06915</name>
</gene>
<dbReference type="AlphaFoldDB" id="A0A6H1WTM1"/>
<dbReference type="InterPro" id="IPR010921">
    <property type="entry name" value="Trp_repressor/repl_initiator"/>
</dbReference>
<dbReference type="GO" id="GO:0005524">
    <property type="term" value="F:ATP binding"/>
    <property type="evidence" value="ECO:0007669"/>
    <property type="project" value="UniProtKB-UniRule"/>
</dbReference>
<feature type="region of interest" description="Domain IV, binds dsDNA" evidence="8">
    <location>
        <begin position="314"/>
        <end position="457"/>
    </location>
</feature>
<keyword evidence="6 8" id="KW-0446">Lipid-binding</keyword>
<dbReference type="SMART" id="SM00382">
    <property type="entry name" value="AAA"/>
    <property type="match status" value="1"/>
</dbReference>
<protein>
    <recommendedName>
        <fullName evidence="8 9">Chromosomal replication initiator protein DnaA</fullName>
    </recommendedName>
</protein>
<comment type="function">
    <text evidence="8 10">Plays an essential role in the initiation and regulation of chromosomal replication. ATP-DnaA binds to the origin of replication (oriC) to initiate formation of the DNA replication initiation complex once per cell cycle. Binds the DnaA box (a 9 base pair repeat at the origin) and separates the double-stranded (ds)DNA. Forms a right-handed helical filament on oriC DNA; dsDNA binds to the exterior of the filament while single-stranded (ss)DNA is stabiized in the filament's interior. The ATP-DnaA-oriC complex binds and stabilizes one strand of the AT-rich DNA unwinding element (DUE), permitting loading of DNA polymerase. After initiation quickly degrades to an ADP-DnaA complex that is not apt for DNA replication. Binds acidic phospholipids.</text>
</comment>
<sequence>MPSLSEKIKDYLRERLPESAFRVWIRPLRLEEEGSRVRLVFPNTFSKEWVEENYGRLLAEALECLAPEKEAEWVVEEETPAPVQLALPYEPARVLGRRLSPRFTFEEFVVGDCNRLAYRVCRRVVEDPRGQIVYLTAESGLGKSHLSQALGHALLKEKEGLRLCYLTARDFTTRLMQALRGGQMEEFKERLWRGCDVLVLDEIHQIPPRDFTQGELALALDHLYEEEKAVVFTSLRRPHELSHLDSSLRSRLSAGVIVRINPPDYETRKNIIRRKAARQGYRLPEEVVEFLARRLRGDIRRIESAVVGLIARASLLREPVTLQLARELVAEIAPPEGPDRTEIIIQAVCRAFHIDPEELRSSSRKKRISEPRQVAMFFLRKFTSKSLAAIGERFNRDHATVVYALQAVERKLVSSDRFRYRLEYLEKELRESLRLEEDLEDRPEGPEETPGAALSGR</sequence>
<keyword evidence="2 8" id="KW-0963">Cytoplasm</keyword>
<dbReference type="HAMAP" id="MF_00377">
    <property type="entry name" value="DnaA_bact"/>
    <property type="match status" value="1"/>
</dbReference>
<dbReference type="Gene3D" id="3.30.300.180">
    <property type="match status" value="1"/>
</dbReference>
<dbReference type="SUPFAM" id="SSF48295">
    <property type="entry name" value="TrpR-like"/>
    <property type="match status" value="1"/>
</dbReference>
<feature type="region of interest" description="Domain I, interacts with DnaA modulators" evidence="8">
    <location>
        <begin position="1"/>
        <end position="79"/>
    </location>
</feature>
<dbReference type="InterPro" id="IPR003593">
    <property type="entry name" value="AAA+_ATPase"/>
</dbReference>
<evidence type="ECO:0000313" key="15">
    <source>
        <dbReference type="EMBL" id="QJA06542.1"/>
    </source>
</evidence>
<evidence type="ECO:0000256" key="12">
    <source>
        <dbReference type="SAM" id="MobiDB-lite"/>
    </source>
</evidence>
<dbReference type="GO" id="GO:0003688">
    <property type="term" value="F:DNA replication origin binding"/>
    <property type="evidence" value="ECO:0007669"/>
    <property type="project" value="UniProtKB-UniRule"/>
</dbReference>
<feature type="binding site" evidence="8">
    <location>
        <position position="144"/>
    </location>
    <ligand>
        <name>ATP</name>
        <dbReference type="ChEBI" id="CHEBI:30616"/>
    </ligand>
</feature>
<dbReference type="GO" id="GO:0005737">
    <property type="term" value="C:cytoplasm"/>
    <property type="evidence" value="ECO:0007669"/>
    <property type="project" value="UniProtKB-SubCell"/>
</dbReference>
<dbReference type="CDD" id="cd06571">
    <property type="entry name" value="Bac_DnaA_C"/>
    <property type="match status" value="1"/>
</dbReference>
<dbReference type="Pfam" id="PF08299">
    <property type="entry name" value="Bac_DnaA_C"/>
    <property type="match status" value="1"/>
</dbReference>
<keyword evidence="3 8" id="KW-0235">DNA replication</keyword>
<dbReference type="PANTHER" id="PTHR30050">
    <property type="entry name" value="CHROMOSOMAL REPLICATION INITIATOR PROTEIN DNAA"/>
    <property type="match status" value="1"/>
</dbReference>
<dbReference type="RefSeq" id="WP_168719893.1">
    <property type="nucleotide sequence ID" value="NZ_CP042909.1"/>
</dbReference>
<dbReference type="SUPFAM" id="SSF52540">
    <property type="entry name" value="P-loop containing nucleoside triphosphate hydrolases"/>
    <property type="match status" value="1"/>
</dbReference>
<organism evidence="15 16">
    <name type="scientific">Thermosulfurimonas marina</name>
    <dbReference type="NCBI Taxonomy" id="2047767"/>
    <lineage>
        <taxon>Bacteria</taxon>
        <taxon>Pseudomonadati</taxon>
        <taxon>Thermodesulfobacteriota</taxon>
        <taxon>Thermodesulfobacteria</taxon>
        <taxon>Thermodesulfobacteriales</taxon>
        <taxon>Thermodesulfobacteriaceae</taxon>
        <taxon>Thermosulfurimonas</taxon>
    </lineage>
</organism>
<reference evidence="15 16" key="1">
    <citation type="submission" date="2019-08" db="EMBL/GenBank/DDBJ databases">
        <title>Complete genome sequence of Thermosulfurimonas marina SU872T, an anaerobic thermophilic chemolithoautotrophic bacterium isolated from a shallow marine hydrothermal vent.</title>
        <authorList>
            <person name="Allioux M."/>
            <person name="Jebbar M."/>
            <person name="Slobodkina G."/>
            <person name="Slobodkin A."/>
            <person name="Moalic Y."/>
            <person name="Frolova A."/>
            <person name="Shao Z."/>
            <person name="Alain K."/>
        </authorList>
    </citation>
    <scope>NUCLEOTIDE SEQUENCE [LARGE SCALE GENOMIC DNA]</scope>
    <source>
        <strain evidence="15 16">SU872</strain>
    </source>
</reference>
<accession>A0A6H1WTM1</accession>
<keyword evidence="16" id="KW-1185">Reference proteome</keyword>
<evidence type="ECO:0000256" key="10">
    <source>
        <dbReference type="RuleBase" id="RU000577"/>
    </source>
</evidence>
<dbReference type="InterPro" id="IPR013159">
    <property type="entry name" value="DnaA_C"/>
</dbReference>
<dbReference type="Proteomes" id="UP000501253">
    <property type="component" value="Chromosome"/>
</dbReference>
<dbReference type="GO" id="GO:0008289">
    <property type="term" value="F:lipid binding"/>
    <property type="evidence" value="ECO:0007669"/>
    <property type="project" value="UniProtKB-KW"/>
</dbReference>
<evidence type="ECO:0000256" key="8">
    <source>
        <dbReference type="HAMAP-Rule" id="MF_00377"/>
    </source>
</evidence>
<keyword evidence="4 8" id="KW-0547">Nucleotide-binding</keyword>
<keyword evidence="5 8" id="KW-0067">ATP-binding</keyword>
<dbReference type="SMART" id="SM00760">
    <property type="entry name" value="Bac_DnaA_C"/>
    <property type="match status" value="1"/>
</dbReference>
<dbReference type="Gene3D" id="1.10.8.60">
    <property type="match status" value="1"/>
</dbReference>
<evidence type="ECO:0000256" key="1">
    <source>
        <dbReference type="ARBA" id="ARBA00006583"/>
    </source>
</evidence>
<evidence type="ECO:0000256" key="9">
    <source>
        <dbReference type="NCBIfam" id="TIGR00362"/>
    </source>
</evidence>
<comment type="similarity">
    <text evidence="1 8 11">Belongs to the DnaA family.</text>
</comment>
<feature type="binding site" evidence="8">
    <location>
        <position position="142"/>
    </location>
    <ligand>
        <name>ATP</name>
        <dbReference type="ChEBI" id="CHEBI:30616"/>
    </ligand>
</feature>
<feature type="binding site" evidence="8">
    <location>
        <position position="143"/>
    </location>
    <ligand>
        <name>ATP</name>
        <dbReference type="ChEBI" id="CHEBI:30616"/>
    </ligand>
</feature>
<evidence type="ECO:0000256" key="5">
    <source>
        <dbReference type="ARBA" id="ARBA00022840"/>
    </source>
</evidence>
<evidence type="ECO:0000256" key="2">
    <source>
        <dbReference type="ARBA" id="ARBA00022490"/>
    </source>
</evidence>